<proteinExistence type="predicted"/>
<keyword evidence="5 9" id="KW-0418">Kinase</keyword>
<dbReference type="GO" id="GO:0046656">
    <property type="term" value="P:folic acid biosynthetic process"/>
    <property type="evidence" value="ECO:0007669"/>
    <property type="project" value="UniProtKB-KW"/>
</dbReference>
<organism evidence="9 10">
    <name type="scientific">Deinococcus soli</name>
    <name type="common">ex Cha et al. 2016</name>
    <dbReference type="NCBI Taxonomy" id="1309411"/>
    <lineage>
        <taxon>Bacteria</taxon>
        <taxon>Thermotogati</taxon>
        <taxon>Deinococcota</taxon>
        <taxon>Deinococci</taxon>
        <taxon>Deinococcales</taxon>
        <taxon>Deinococcaceae</taxon>
        <taxon>Deinococcus</taxon>
    </lineage>
</organism>
<keyword evidence="7" id="KW-0289">Folate biosynthesis</keyword>
<evidence type="ECO:0000313" key="9">
    <source>
        <dbReference type="EMBL" id="AKH17548.1"/>
    </source>
</evidence>
<evidence type="ECO:0000259" key="8">
    <source>
        <dbReference type="Pfam" id="PF01288"/>
    </source>
</evidence>
<name>A0A0F7JS30_9DEIO</name>
<protein>
    <recommendedName>
        <fullName evidence="2">2-amino-4-hydroxy-6-hydroxymethyldihydropteridine diphosphokinase</fullName>
        <ecNumber evidence="2">2.7.6.3</ecNumber>
    </recommendedName>
</protein>
<dbReference type="KEGG" id="dch:SY84_11420"/>
<keyword evidence="6" id="KW-0067">ATP-binding</keyword>
<evidence type="ECO:0000256" key="6">
    <source>
        <dbReference type="ARBA" id="ARBA00022840"/>
    </source>
</evidence>
<comment type="pathway">
    <text evidence="1">Cofactor biosynthesis; tetrahydrofolate biosynthesis; 2-amino-4-hydroxy-6-hydroxymethyl-7,8-dihydropteridine diphosphate from 7,8-dihydroneopterin triphosphate: step 4/4.</text>
</comment>
<evidence type="ECO:0000256" key="3">
    <source>
        <dbReference type="ARBA" id="ARBA00022679"/>
    </source>
</evidence>
<evidence type="ECO:0000256" key="1">
    <source>
        <dbReference type="ARBA" id="ARBA00005051"/>
    </source>
</evidence>
<dbReference type="PATRIC" id="fig|1309411.5.peg.2322"/>
<gene>
    <name evidence="9" type="ORF">SY84_11420</name>
</gene>
<dbReference type="Proteomes" id="UP000034024">
    <property type="component" value="Chromosome"/>
</dbReference>
<dbReference type="UniPathway" id="UPA00077">
    <property type="reaction ID" value="UER00155"/>
</dbReference>
<dbReference type="PANTHER" id="PTHR43071">
    <property type="entry name" value="2-AMINO-4-HYDROXY-6-HYDROXYMETHYLDIHYDROPTERIDINE PYROPHOSPHOKINASE"/>
    <property type="match status" value="1"/>
</dbReference>
<keyword evidence="10" id="KW-1185">Reference proteome</keyword>
<dbReference type="EMBL" id="CP011389">
    <property type="protein sequence ID" value="AKH17548.1"/>
    <property type="molecule type" value="Genomic_DNA"/>
</dbReference>
<accession>A0A0F7JS30</accession>
<dbReference type="EC" id="2.7.6.3" evidence="2"/>
<dbReference type="Gene3D" id="3.30.70.560">
    <property type="entry name" value="7,8-Dihydro-6-hydroxymethylpterin-pyrophosphokinase HPPK"/>
    <property type="match status" value="1"/>
</dbReference>
<dbReference type="GO" id="GO:0003848">
    <property type="term" value="F:2-amino-4-hydroxy-6-hydroxymethyldihydropteridine diphosphokinase activity"/>
    <property type="evidence" value="ECO:0007669"/>
    <property type="project" value="UniProtKB-EC"/>
</dbReference>
<dbReference type="RefSeq" id="WP_046844116.1">
    <property type="nucleotide sequence ID" value="NZ_CP011389.1"/>
</dbReference>
<dbReference type="GO" id="GO:0016301">
    <property type="term" value="F:kinase activity"/>
    <property type="evidence" value="ECO:0007669"/>
    <property type="project" value="UniProtKB-KW"/>
</dbReference>
<dbReference type="AlphaFoldDB" id="A0A0F7JS30"/>
<evidence type="ECO:0000256" key="4">
    <source>
        <dbReference type="ARBA" id="ARBA00022741"/>
    </source>
</evidence>
<dbReference type="GO" id="GO:0046654">
    <property type="term" value="P:tetrahydrofolate biosynthetic process"/>
    <property type="evidence" value="ECO:0007669"/>
    <property type="project" value="UniProtKB-UniPathway"/>
</dbReference>
<evidence type="ECO:0000256" key="7">
    <source>
        <dbReference type="ARBA" id="ARBA00022909"/>
    </source>
</evidence>
<keyword evidence="3" id="KW-0808">Transferase</keyword>
<dbReference type="CDD" id="cd00483">
    <property type="entry name" value="HPPK"/>
    <property type="match status" value="1"/>
</dbReference>
<reference evidence="9 10" key="1">
    <citation type="submission" date="2015-01" db="EMBL/GenBank/DDBJ databases">
        <title>Deinococcus soli/N5/whole genome sequencing.</title>
        <authorList>
            <person name="Kim M.K."/>
            <person name="Srinivasan S."/>
            <person name="Lee J.-J."/>
        </authorList>
    </citation>
    <scope>NUCLEOTIDE SEQUENCE [LARGE SCALE GENOMIC DNA]</scope>
    <source>
        <strain evidence="9 10">N5</strain>
    </source>
</reference>
<evidence type="ECO:0000313" key="10">
    <source>
        <dbReference type="Proteomes" id="UP000034024"/>
    </source>
</evidence>
<dbReference type="NCBIfam" id="TIGR01498">
    <property type="entry name" value="folK"/>
    <property type="match status" value="1"/>
</dbReference>
<dbReference type="PANTHER" id="PTHR43071:SF1">
    <property type="entry name" value="2-AMINO-4-HYDROXY-6-HYDROXYMETHYLDIHYDROPTERIDINE PYROPHOSPHOKINASE"/>
    <property type="match status" value="1"/>
</dbReference>
<evidence type="ECO:0000256" key="5">
    <source>
        <dbReference type="ARBA" id="ARBA00022777"/>
    </source>
</evidence>
<dbReference type="SUPFAM" id="SSF55083">
    <property type="entry name" value="6-hydroxymethyl-7,8-dihydropterin pyrophosphokinase, HPPK"/>
    <property type="match status" value="1"/>
</dbReference>
<keyword evidence="4" id="KW-0547">Nucleotide-binding</keyword>
<dbReference type="InterPro" id="IPR035907">
    <property type="entry name" value="Hppk_sf"/>
</dbReference>
<dbReference type="InterPro" id="IPR000550">
    <property type="entry name" value="Hppk"/>
</dbReference>
<feature type="domain" description="7,8-dihydro-6-hydroxymethylpterin-pyrophosphokinase" evidence="8">
    <location>
        <begin position="9"/>
        <end position="136"/>
    </location>
</feature>
<dbReference type="Pfam" id="PF01288">
    <property type="entry name" value="HPPK"/>
    <property type="match status" value="1"/>
</dbReference>
<sequence length="171" mass="18650">MSAPQTAAFIALGANLGDPLTTLRWAVTELRTLGTVKALSRLYRTAPVGGPAGQPEYLNAATCLHTPLSAPDLLAGLHDIEARAGRTRAERWEARTLDLDLILYGQLTSDAPDLLLPHPRAWDRAFVLAPLSDLHPHLTHPATGETVSAALARTDRRGVEAHIDDWYNDWH</sequence>
<evidence type="ECO:0000256" key="2">
    <source>
        <dbReference type="ARBA" id="ARBA00013253"/>
    </source>
</evidence>
<dbReference type="GO" id="GO:0005524">
    <property type="term" value="F:ATP binding"/>
    <property type="evidence" value="ECO:0007669"/>
    <property type="project" value="UniProtKB-KW"/>
</dbReference>
<dbReference type="OrthoDB" id="9808041at2"/>